<gene>
    <name evidence="2" type="ORF">SLINC_8193</name>
</gene>
<dbReference type="PANTHER" id="PTHR33164:SF99">
    <property type="entry name" value="MARR FAMILY REGULATORY PROTEIN"/>
    <property type="match status" value="1"/>
</dbReference>
<keyword evidence="3" id="KW-1185">Reference proteome</keyword>
<feature type="domain" description="HTH marR-type" evidence="1">
    <location>
        <begin position="12"/>
        <end position="148"/>
    </location>
</feature>
<dbReference type="GO" id="GO:0003700">
    <property type="term" value="F:DNA-binding transcription factor activity"/>
    <property type="evidence" value="ECO:0007669"/>
    <property type="project" value="InterPro"/>
</dbReference>
<dbReference type="STRING" id="1915.SLINC_8193"/>
<dbReference type="SUPFAM" id="SSF46785">
    <property type="entry name" value="Winged helix' DNA-binding domain"/>
    <property type="match status" value="1"/>
</dbReference>
<sequence length="155" mass="17487">MTGTPHWLDPLERNTWRCFMNMQERLSGRLSRDLQSESRVSAADYTVLVHLADTPEGRMRSADLAKKVEWEQSRMSHQVTRMAKRGLVTREGCFKGGRGAFVVITPAGRGAIAEAAPRHVESVRRLFIDLLTSDELQALAGISRRVLDQLEKSPR</sequence>
<dbReference type="PANTHER" id="PTHR33164">
    <property type="entry name" value="TRANSCRIPTIONAL REGULATOR, MARR FAMILY"/>
    <property type="match status" value="1"/>
</dbReference>
<dbReference type="PATRIC" id="fig|1915.4.peg.9024"/>
<reference evidence="2 3" key="1">
    <citation type="submission" date="2016-07" db="EMBL/GenBank/DDBJ databases">
        <title>Enhancement of antibiotic productionsby engineered nitrateutilization in actinobacteria.</title>
        <authorList>
            <person name="Meng S.C."/>
        </authorList>
    </citation>
    <scope>NUCLEOTIDE SEQUENCE [LARGE SCALE GENOMIC DNA]</scope>
    <source>
        <strain evidence="2 3">NRRL 2936</strain>
    </source>
</reference>
<dbReference type="RefSeq" id="WP_067443886.1">
    <property type="nucleotide sequence ID" value="NZ_CP016438.1"/>
</dbReference>
<protein>
    <submittedName>
        <fullName evidence="2">MarR family regulatory protein</fullName>
    </submittedName>
</protein>
<evidence type="ECO:0000313" key="3">
    <source>
        <dbReference type="Proteomes" id="UP000092598"/>
    </source>
</evidence>
<evidence type="ECO:0000259" key="1">
    <source>
        <dbReference type="PROSITE" id="PS50995"/>
    </source>
</evidence>
<dbReference type="InterPro" id="IPR036388">
    <property type="entry name" value="WH-like_DNA-bd_sf"/>
</dbReference>
<dbReference type="Gene3D" id="1.10.10.10">
    <property type="entry name" value="Winged helix-like DNA-binding domain superfamily/Winged helix DNA-binding domain"/>
    <property type="match status" value="1"/>
</dbReference>
<accession>A0A1B1MPI2</accession>
<dbReference type="AlphaFoldDB" id="A0A1B1MPI2"/>
<evidence type="ECO:0000313" key="2">
    <source>
        <dbReference type="EMBL" id="ANS70417.1"/>
    </source>
</evidence>
<name>A0A1B1MPI2_STRLN</name>
<dbReference type="PROSITE" id="PS50995">
    <property type="entry name" value="HTH_MARR_2"/>
    <property type="match status" value="1"/>
</dbReference>
<dbReference type="KEGG" id="sls:SLINC_8193"/>
<dbReference type="InterPro" id="IPR036390">
    <property type="entry name" value="WH_DNA-bd_sf"/>
</dbReference>
<dbReference type="GO" id="GO:0006950">
    <property type="term" value="P:response to stress"/>
    <property type="evidence" value="ECO:0007669"/>
    <property type="project" value="TreeGrafter"/>
</dbReference>
<dbReference type="InterPro" id="IPR039422">
    <property type="entry name" value="MarR/SlyA-like"/>
</dbReference>
<dbReference type="InterPro" id="IPR000835">
    <property type="entry name" value="HTH_MarR-typ"/>
</dbReference>
<organism evidence="2 3">
    <name type="scientific">Streptomyces lincolnensis</name>
    <dbReference type="NCBI Taxonomy" id="1915"/>
    <lineage>
        <taxon>Bacteria</taxon>
        <taxon>Bacillati</taxon>
        <taxon>Actinomycetota</taxon>
        <taxon>Actinomycetes</taxon>
        <taxon>Kitasatosporales</taxon>
        <taxon>Streptomycetaceae</taxon>
        <taxon>Streptomyces</taxon>
    </lineage>
</organism>
<dbReference type="Pfam" id="PF13463">
    <property type="entry name" value="HTH_27"/>
    <property type="match status" value="1"/>
</dbReference>
<dbReference type="SMART" id="SM00347">
    <property type="entry name" value="HTH_MARR"/>
    <property type="match status" value="1"/>
</dbReference>
<proteinExistence type="predicted"/>
<dbReference type="Proteomes" id="UP000092598">
    <property type="component" value="Chromosome"/>
</dbReference>
<dbReference type="EMBL" id="CP016438">
    <property type="protein sequence ID" value="ANS70417.1"/>
    <property type="molecule type" value="Genomic_DNA"/>
</dbReference>